<feature type="signal peptide" evidence="5">
    <location>
        <begin position="1"/>
        <end position="24"/>
    </location>
</feature>
<dbReference type="GO" id="GO:0035435">
    <property type="term" value="P:phosphate ion transmembrane transport"/>
    <property type="evidence" value="ECO:0007669"/>
    <property type="project" value="InterPro"/>
</dbReference>
<evidence type="ECO:0000313" key="8">
    <source>
        <dbReference type="Proteomes" id="UP000028569"/>
    </source>
</evidence>
<evidence type="ECO:0000256" key="4">
    <source>
        <dbReference type="PIRNR" id="PIRNR002756"/>
    </source>
</evidence>
<dbReference type="InterPro" id="IPR050962">
    <property type="entry name" value="Phosphate-bind_PstS"/>
</dbReference>
<protein>
    <recommendedName>
        <fullName evidence="4">Phosphate-binding protein</fullName>
    </recommendedName>
</protein>
<dbReference type="CDD" id="cd13565">
    <property type="entry name" value="PBP2_PstS"/>
    <property type="match status" value="1"/>
</dbReference>
<evidence type="ECO:0000256" key="5">
    <source>
        <dbReference type="SAM" id="SignalP"/>
    </source>
</evidence>
<dbReference type="InterPro" id="IPR024370">
    <property type="entry name" value="PBP_domain"/>
</dbReference>
<name>A0A087VT77_9BIFI</name>
<dbReference type="HOGENOM" id="CLU_034528_0_0_11"/>
<evidence type="ECO:0000313" key="7">
    <source>
        <dbReference type="EMBL" id="AIC91536.1"/>
    </source>
</evidence>
<dbReference type="PIRSF" id="PIRSF002756">
    <property type="entry name" value="PstS"/>
    <property type="match status" value="1"/>
</dbReference>
<dbReference type="PANTHER" id="PTHR42996">
    <property type="entry name" value="PHOSPHATE-BINDING PROTEIN PSTS"/>
    <property type="match status" value="1"/>
</dbReference>
<dbReference type="EMBL" id="CP006018">
    <property type="protein sequence ID" value="AIC91536.1"/>
    <property type="molecule type" value="Genomic_DNA"/>
</dbReference>
<comment type="similarity">
    <text evidence="1 4">Belongs to the PstS family.</text>
</comment>
<accession>A0A087VT77</accession>
<evidence type="ECO:0000259" key="6">
    <source>
        <dbReference type="Pfam" id="PF12849"/>
    </source>
</evidence>
<gene>
    <name evidence="7" type="ORF">BINDI_0251</name>
</gene>
<dbReference type="AlphaFoldDB" id="A0A087VT77"/>
<dbReference type="RefSeq" id="WP_033491678.1">
    <property type="nucleotide sequence ID" value="NZ_CP006018.1"/>
</dbReference>
<dbReference type="InterPro" id="IPR005673">
    <property type="entry name" value="ABC_phos-bd_PstS"/>
</dbReference>
<dbReference type="GO" id="GO:0043190">
    <property type="term" value="C:ATP-binding cassette (ABC) transporter complex"/>
    <property type="evidence" value="ECO:0007669"/>
    <property type="project" value="InterPro"/>
</dbReference>
<reference evidence="7 8" key="1">
    <citation type="journal article" date="2014" name="Appl. Environ. Microbiol.">
        <title>Genomic encyclopedia of type strains of the genus Bifidobacterium.</title>
        <authorList>
            <person name="Milani C."/>
            <person name="Lugli G.A."/>
            <person name="Duranti S."/>
            <person name="Turroni F."/>
            <person name="Bottacini F."/>
            <person name="Mangifesta M."/>
            <person name="Sanchez B."/>
            <person name="Viappiani A."/>
            <person name="Mancabelli L."/>
            <person name="Taminiau B."/>
            <person name="Delcenserie V."/>
            <person name="Barrangou R."/>
            <person name="Margolles A."/>
            <person name="van Sinderen D."/>
            <person name="Ventura M."/>
        </authorList>
    </citation>
    <scope>NUCLEOTIDE SEQUENCE [LARGE SCALE GENOMIC DNA]</scope>
    <source>
        <strain evidence="7 8">LMG 11587</strain>
    </source>
</reference>
<evidence type="ECO:0000256" key="1">
    <source>
        <dbReference type="ARBA" id="ARBA00008725"/>
    </source>
</evidence>
<keyword evidence="3 4" id="KW-0592">Phosphate transport</keyword>
<evidence type="ECO:0000256" key="2">
    <source>
        <dbReference type="ARBA" id="ARBA00022448"/>
    </source>
</evidence>
<dbReference type="SUPFAM" id="SSF53850">
    <property type="entry name" value="Periplasmic binding protein-like II"/>
    <property type="match status" value="1"/>
</dbReference>
<keyword evidence="2 4" id="KW-0813">Transport</keyword>
<feature type="domain" description="PBP" evidence="6">
    <location>
        <begin position="40"/>
        <end position="344"/>
    </location>
</feature>
<evidence type="ECO:0000256" key="3">
    <source>
        <dbReference type="ARBA" id="ARBA00022592"/>
    </source>
</evidence>
<dbReference type="Gene3D" id="3.40.190.10">
    <property type="entry name" value="Periplasmic binding protein-like II"/>
    <property type="match status" value="2"/>
</dbReference>
<dbReference type="PANTHER" id="PTHR42996:SF1">
    <property type="entry name" value="PHOSPHATE-BINDING PROTEIN PSTS"/>
    <property type="match status" value="1"/>
</dbReference>
<dbReference type="KEGG" id="bii:BINDI_0251"/>
<keyword evidence="8" id="KW-1185">Reference proteome</keyword>
<organism evidence="7 8">
    <name type="scientific">Bifidobacterium [indicum] DSM 20214 = LMG 11587</name>
    <dbReference type="NCBI Taxonomy" id="1341694"/>
    <lineage>
        <taxon>Bacteria</taxon>
        <taxon>Bacillati</taxon>
        <taxon>Actinomycetota</taxon>
        <taxon>Actinomycetes</taxon>
        <taxon>Bifidobacteriales</taxon>
        <taxon>Bifidobacteriaceae</taxon>
        <taxon>Bifidobacterium</taxon>
    </lineage>
</organism>
<sequence>MHSHVFGRSLALFLSMGLVVGLSACGDNALPSGGQGGTDQSLSGEFAGSGASSQQSANEAWIAGFRQNHPQARISYDPSGSGAGVNAFLNGSTIWAGSDAPLSKSQIRQSEAICQDGTAFDLPVYATPIAVAYNLGDAGLNGPDRHLNMTPETIARIFSGKITNWKDPELARLNPGATLPDLPITVVHRSDKSGTTKSFVSYLHDAAGSAWPYAVGENWPNDLGQSAKGTAGVVMTMTQAQGTIGYADAAQTTSLGSVAVKVGNGWTPPSAKAAALVLDSARPSPDAVEPNRVVLDIDHTTDQAGAYPIMLISYDVACSVYRHDQDRSKARFAKAWLTYIVSEEGQRQAAANAGSAELSEAVRARVMASVKKIEVD</sequence>
<dbReference type="Proteomes" id="UP000028569">
    <property type="component" value="Chromosome"/>
</dbReference>
<dbReference type="Pfam" id="PF12849">
    <property type="entry name" value="PBP_like_2"/>
    <property type="match status" value="1"/>
</dbReference>
<keyword evidence="5" id="KW-0732">Signal</keyword>
<dbReference type="GO" id="GO:0042301">
    <property type="term" value="F:phosphate ion binding"/>
    <property type="evidence" value="ECO:0007669"/>
    <property type="project" value="InterPro"/>
</dbReference>
<proteinExistence type="inferred from homology"/>
<dbReference type="OrthoDB" id="9801510at2"/>
<feature type="chain" id="PRO_5038421975" description="Phosphate-binding protein" evidence="5">
    <location>
        <begin position="25"/>
        <end position="376"/>
    </location>
</feature>